<feature type="transmembrane region" description="Helical" evidence="1">
    <location>
        <begin position="47"/>
        <end position="71"/>
    </location>
</feature>
<evidence type="ECO:0000313" key="3">
    <source>
        <dbReference type="Proteomes" id="UP000464524"/>
    </source>
</evidence>
<dbReference type="RefSeq" id="WP_160178842.1">
    <property type="nucleotide sequence ID" value="NZ_CP047656.1"/>
</dbReference>
<keyword evidence="1" id="KW-1133">Transmembrane helix</keyword>
<accession>A0A857JHB1</accession>
<sequence>MPYKVNFFARPVNSDQKLPWESLLIEFSLGVICLVMAIYGWDTGMALMAYPAAAVAVICLTLVAYSLFGFFREKWRAKHHNHSNH</sequence>
<feature type="transmembrane region" description="Helical" evidence="1">
    <location>
        <begin position="23"/>
        <end position="41"/>
    </location>
</feature>
<dbReference type="Proteomes" id="UP000464524">
    <property type="component" value="Chromosome"/>
</dbReference>
<dbReference type="EMBL" id="CP047656">
    <property type="protein sequence ID" value="QHJ11056.1"/>
    <property type="molecule type" value="Genomic_DNA"/>
</dbReference>
<organism evidence="2 3">
    <name type="scientific">Paraglaciecola mesophila</name>
    <dbReference type="NCBI Taxonomy" id="197222"/>
    <lineage>
        <taxon>Bacteria</taxon>
        <taxon>Pseudomonadati</taxon>
        <taxon>Pseudomonadota</taxon>
        <taxon>Gammaproteobacteria</taxon>
        <taxon>Alteromonadales</taxon>
        <taxon>Alteromonadaceae</taxon>
        <taxon>Paraglaciecola</taxon>
    </lineage>
</organism>
<reference evidence="2 3" key="1">
    <citation type="submission" date="2019-12" db="EMBL/GenBank/DDBJ databases">
        <title>Genome sequencing and assembly of endphytes of Porphyra tenera.</title>
        <authorList>
            <person name="Park J.M."/>
            <person name="Shin R."/>
            <person name="Jo S.H."/>
        </authorList>
    </citation>
    <scope>NUCLEOTIDE SEQUENCE [LARGE SCALE GENOMIC DNA]</scope>
    <source>
        <strain evidence="2 3">GPM4</strain>
    </source>
</reference>
<dbReference type="OrthoDB" id="6387644at2"/>
<dbReference type="AlphaFoldDB" id="A0A857JHB1"/>
<name>A0A857JHB1_9ALTE</name>
<protein>
    <submittedName>
        <fullName evidence="2">Uncharacterized protein</fullName>
    </submittedName>
</protein>
<keyword evidence="1" id="KW-0812">Transmembrane</keyword>
<dbReference type="KEGG" id="pmes:FX988_01278"/>
<gene>
    <name evidence="2" type="ORF">FX988_01278</name>
</gene>
<evidence type="ECO:0000313" key="2">
    <source>
        <dbReference type="EMBL" id="QHJ11056.1"/>
    </source>
</evidence>
<keyword evidence="3" id="KW-1185">Reference proteome</keyword>
<proteinExistence type="predicted"/>
<evidence type="ECO:0000256" key="1">
    <source>
        <dbReference type="SAM" id="Phobius"/>
    </source>
</evidence>
<keyword evidence="1" id="KW-0472">Membrane</keyword>